<reference evidence="2" key="1">
    <citation type="journal article" date="2019" name="bioRxiv">
        <title>The Genome of the Zebra Mussel, Dreissena polymorpha: A Resource for Invasive Species Research.</title>
        <authorList>
            <person name="McCartney M.A."/>
            <person name="Auch B."/>
            <person name="Kono T."/>
            <person name="Mallez S."/>
            <person name="Zhang Y."/>
            <person name="Obille A."/>
            <person name="Becker A."/>
            <person name="Abrahante J.E."/>
            <person name="Garbe J."/>
            <person name="Badalamenti J.P."/>
            <person name="Herman A."/>
            <person name="Mangelson H."/>
            <person name="Liachko I."/>
            <person name="Sullivan S."/>
            <person name="Sone E.D."/>
            <person name="Koren S."/>
            <person name="Silverstein K.A.T."/>
            <person name="Beckman K.B."/>
            <person name="Gohl D.M."/>
        </authorList>
    </citation>
    <scope>NUCLEOTIDE SEQUENCE</scope>
    <source>
        <strain evidence="2">Duluth1</strain>
        <tissue evidence="2">Whole animal</tissue>
    </source>
</reference>
<gene>
    <name evidence="2" type="ORF">DPMN_036696</name>
</gene>
<evidence type="ECO:0000313" key="3">
    <source>
        <dbReference type="Proteomes" id="UP000828390"/>
    </source>
</evidence>
<protein>
    <submittedName>
        <fullName evidence="2">Uncharacterized protein</fullName>
    </submittedName>
</protein>
<dbReference type="AlphaFoldDB" id="A0A9D4ME08"/>
<name>A0A9D4ME08_DREPO</name>
<reference evidence="2" key="2">
    <citation type="submission" date="2020-11" db="EMBL/GenBank/DDBJ databases">
        <authorList>
            <person name="McCartney M.A."/>
            <person name="Auch B."/>
            <person name="Kono T."/>
            <person name="Mallez S."/>
            <person name="Becker A."/>
            <person name="Gohl D.M."/>
            <person name="Silverstein K.A.T."/>
            <person name="Koren S."/>
            <person name="Bechman K.B."/>
            <person name="Herman A."/>
            <person name="Abrahante J.E."/>
            <person name="Garbe J."/>
        </authorList>
    </citation>
    <scope>NUCLEOTIDE SEQUENCE</scope>
    <source>
        <strain evidence="2">Duluth1</strain>
        <tissue evidence="2">Whole animal</tissue>
    </source>
</reference>
<dbReference type="Proteomes" id="UP000828390">
    <property type="component" value="Unassembled WGS sequence"/>
</dbReference>
<sequence>MLYKISSFQEEEQKQLEMEMQKRRERIEQWRQERKKNIELIPINIAPPSKKWSLEDEESDEEVVATGDDAKDDDDDVDPLDAYMQVGNWVRVAWSVE</sequence>
<comment type="caution">
    <text evidence="2">The sequence shown here is derived from an EMBL/GenBank/DDBJ whole genome shotgun (WGS) entry which is preliminary data.</text>
</comment>
<organism evidence="2 3">
    <name type="scientific">Dreissena polymorpha</name>
    <name type="common">Zebra mussel</name>
    <name type="synonym">Mytilus polymorpha</name>
    <dbReference type="NCBI Taxonomy" id="45954"/>
    <lineage>
        <taxon>Eukaryota</taxon>
        <taxon>Metazoa</taxon>
        <taxon>Spiralia</taxon>
        <taxon>Lophotrochozoa</taxon>
        <taxon>Mollusca</taxon>
        <taxon>Bivalvia</taxon>
        <taxon>Autobranchia</taxon>
        <taxon>Heteroconchia</taxon>
        <taxon>Euheterodonta</taxon>
        <taxon>Imparidentia</taxon>
        <taxon>Neoheterodontei</taxon>
        <taxon>Myida</taxon>
        <taxon>Dreissenoidea</taxon>
        <taxon>Dreissenidae</taxon>
        <taxon>Dreissena</taxon>
    </lineage>
</organism>
<keyword evidence="3" id="KW-1185">Reference proteome</keyword>
<dbReference type="EMBL" id="JAIWYP010000002">
    <property type="protein sequence ID" value="KAH3873461.1"/>
    <property type="molecule type" value="Genomic_DNA"/>
</dbReference>
<evidence type="ECO:0000313" key="2">
    <source>
        <dbReference type="EMBL" id="KAH3873461.1"/>
    </source>
</evidence>
<accession>A0A9D4ME08</accession>
<feature type="region of interest" description="Disordered" evidence="1">
    <location>
        <begin position="49"/>
        <end position="78"/>
    </location>
</feature>
<evidence type="ECO:0000256" key="1">
    <source>
        <dbReference type="SAM" id="MobiDB-lite"/>
    </source>
</evidence>
<proteinExistence type="predicted"/>